<accession>A0A975BLQ4</accession>
<dbReference type="AlphaFoldDB" id="A0A975BLQ4"/>
<evidence type="ECO:0000256" key="1">
    <source>
        <dbReference type="SAM" id="Phobius"/>
    </source>
</evidence>
<feature type="transmembrane region" description="Helical" evidence="1">
    <location>
        <begin position="37"/>
        <end position="55"/>
    </location>
</feature>
<reference evidence="2" key="1">
    <citation type="journal article" date="2021" name="Microb. Physiol.">
        <title>Proteogenomic Insights into the Physiology of Marine, Sulfate-Reducing, Filamentous Desulfonema limicola and Desulfonema magnum.</title>
        <authorList>
            <person name="Schnaars V."/>
            <person name="Wohlbrand L."/>
            <person name="Scheve S."/>
            <person name="Hinrichs C."/>
            <person name="Reinhardt R."/>
            <person name="Rabus R."/>
        </authorList>
    </citation>
    <scope>NUCLEOTIDE SEQUENCE</scope>
    <source>
        <strain evidence="2">4be13</strain>
    </source>
</reference>
<gene>
    <name evidence="2" type="ORF">dnm_035170</name>
</gene>
<evidence type="ECO:0000313" key="3">
    <source>
        <dbReference type="Proteomes" id="UP000663722"/>
    </source>
</evidence>
<proteinExistence type="predicted"/>
<evidence type="ECO:0000313" key="2">
    <source>
        <dbReference type="EMBL" id="QTA87483.1"/>
    </source>
</evidence>
<dbReference type="EMBL" id="CP061800">
    <property type="protein sequence ID" value="QTA87483.1"/>
    <property type="molecule type" value="Genomic_DNA"/>
</dbReference>
<keyword evidence="1" id="KW-0472">Membrane</keyword>
<keyword evidence="1" id="KW-0812">Transmembrane</keyword>
<name>A0A975BLQ4_9BACT</name>
<keyword evidence="1" id="KW-1133">Transmembrane helix</keyword>
<dbReference type="KEGG" id="dmm:dnm_035170"/>
<organism evidence="2 3">
    <name type="scientific">Desulfonema magnum</name>
    <dbReference type="NCBI Taxonomy" id="45655"/>
    <lineage>
        <taxon>Bacteria</taxon>
        <taxon>Pseudomonadati</taxon>
        <taxon>Thermodesulfobacteriota</taxon>
        <taxon>Desulfobacteria</taxon>
        <taxon>Desulfobacterales</taxon>
        <taxon>Desulfococcaceae</taxon>
        <taxon>Desulfonema</taxon>
    </lineage>
</organism>
<protein>
    <submittedName>
        <fullName evidence="2">Uncharacterized protein</fullName>
    </submittedName>
</protein>
<sequence length="56" mass="6413">MLGKTAKLSSFVVTGRSWPFIGKKLGPAFIVRYDRQVMAVYMCLTFLLLSYAYLIF</sequence>
<dbReference type="Proteomes" id="UP000663722">
    <property type="component" value="Chromosome"/>
</dbReference>
<keyword evidence="3" id="KW-1185">Reference proteome</keyword>